<comment type="subunit">
    <text evidence="4">Part of the 50S ribosomal subunit.</text>
</comment>
<dbReference type="Gene3D" id="3.30.1390.20">
    <property type="entry name" value="Ribosomal protein L30, ferredoxin-like fold domain"/>
    <property type="match status" value="1"/>
</dbReference>
<dbReference type="HAMAP" id="MF_01371_A">
    <property type="entry name" value="Ribosomal_uL30_A"/>
    <property type="match status" value="1"/>
</dbReference>
<dbReference type="InterPro" id="IPR005997">
    <property type="entry name" value="Ribosomal_uL30_arc"/>
</dbReference>
<dbReference type="Gene3D" id="1.10.15.30">
    <property type="match status" value="1"/>
</dbReference>
<dbReference type="PANTHER" id="PTHR11524:SF16">
    <property type="entry name" value="LARGE RIBOSOMAL SUBUNIT PROTEIN UL30"/>
    <property type="match status" value="1"/>
</dbReference>
<reference evidence="6" key="1">
    <citation type="submission" date="2021-04" db="EMBL/GenBank/DDBJ databases">
        <title>Genomic insights into ecological role and evolution of a novel Thermoplasmata order Candidatus Sysuiplasmatales.</title>
        <authorList>
            <person name="Yuan Y."/>
        </authorList>
    </citation>
    <scope>NUCLEOTIDE SEQUENCE</scope>
    <source>
        <strain evidence="6">YP2-bin.285</strain>
    </source>
</reference>
<keyword evidence="3 4" id="KW-0687">Ribonucleoprotein</keyword>
<organism evidence="6 7">
    <name type="scientific">Candidatus Sysuiplasma superficiale</name>
    <dbReference type="NCBI Taxonomy" id="2823368"/>
    <lineage>
        <taxon>Archaea</taxon>
        <taxon>Methanobacteriati</taxon>
        <taxon>Thermoplasmatota</taxon>
        <taxon>Thermoplasmata</taxon>
        <taxon>Candidatus Sysuiplasmatales</taxon>
        <taxon>Candidatus Sysuiplasmataceae</taxon>
        <taxon>Candidatus Sysuiplasma</taxon>
    </lineage>
</organism>
<dbReference type="GO" id="GO:0022625">
    <property type="term" value="C:cytosolic large ribosomal subunit"/>
    <property type="evidence" value="ECO:0007669"/>
    <property type="project" value="UniProtKB-UniRule"/>
</dbReference>
<dbReference type="InterPro" id="IPR016082">
    <property type="entry name" value="Ribosomal_uL30_ferredoxin-like"/>
</dbReference>
<gene>
    <name evidence="6" type="primary">rpmD</name>
    <name evidence="4" type="synonym">rpl30</name>
    <name evidence="6" type="ORF">J9259_05180</name>
</gene>
<dbReference type="InterPro" id="IPR035808">
    <property type="entry name" value="Ribosomal_uL30_euk_arc"/>
</dbReference>
<dbReference type="EMBL" id="JAGVSJ010000010">
    <property type="protein sequence ID" value="MBX8631895.1"/>
    <property type="molecule type" value="Genomic_DNA"/>
</dbReference>
<sequence length="165" mass="18555">MMYAVIRVRGHGKIKRKALTTLSQLHLNRVNHMVLLPETETSRRMLQVVKDYVTWGELSDDTAGRLVQSAMLLSGDRRISDADMLKVTGRDVTSIAKELAEGRVSLKELHIKGVIRLHPPRHGWEAVKKDYATGGSLGYRGKEINPLIERMLPFGEVKADGKQNE</sequence>
<comment type="caution">
    <text evidence="6">The sequence shown here is derived from an EMBL/GenBank/DDBJ whole genome shotgun (WGS) entry which is preliminary data.</text>
</comment>
<dbReference type="CDD" id="cd01657">
    <property type="entry name" value="Ribosomal_L7_archeal_euk"/>
    <property type="match status" value="1"/>
</dbReference>
<dbReference type="InterPro" id="IPR018038">
    <property type="entry name" value="Ribosomal_uL30_CS"/>
</dbReference>
<evidence type="ECO:0000259" key="5">
    <source>
        <dbReference type="Pfam" id="PF00327"/>
    </source>
</evidence>
<protein>
    <recommendedName>
        <fullName evidence="4">Large ribosomal subunit protein uL30</fullName>
    </recommendedName>
</protein>
<evidence type="ECO:0000313" key="6">
    <source>
        <dbReference type="EMBL" id="MBX8631895.1"/>
    </source>
</evidence>
<evidence type="ECO:0000256" key="3">
    <source>
        <dbReference type="ARBA" id="ARBA00023274"/>
    </source>
</evidence>
<dbReference type="Proteomes" id="UP000716004">
    <property type="component" value="Unassembled WGS sequence"/>
</dbReference>
<dbReference type="AlphaFoldDB" id="A0A8J7YNE9"/>
<accession>A0A8J7YNE9</accession>
<dbReference type="Pfam" id="PF00327">
    <property type="entry name" value="Ribosomal_L30"/>
    <property type="match status" value="1"/>
</dbReference>
<dbReference type="PANTHER" id="PTHR11524">
    <property type="entry name" value="60S RIBOSOMAL PROTEIN L7"/>
    <property type="match status" value="1"/>
</dbReference>
<keyword evidence="2 4" id="KW-0689">Ribosomal protein</keyword>
<name>A0A8J7YNE9_9ARCH</name>
<dbReference type="NCBIfam" id="NF004711">
    <property type="entry name" value="PRK06049.1"/>
    <property type="match status" value="1"/>
</dbReference>
<dbReference type="NCBIfam" id="TIGR01309">
    <property type="entry name" value="uL30_arch"/>
    <property type="match status" value="1"/>
</dbReference>
<dbReference type="InterPro" id="IPR036919">
    <property type="entry name" value="Ribo_uL30_ferredoxin-like_sf"/>
</dbReference>
<proteinExistence type="inferred from homology"/>
<dbReference type="SUPFAM" id="SSF55129">
    <property type="entry name" value="Ribosomal protein L30p/L7e"/>
    <property type="match status" value="1"/>
</dbReference>
<dbReference type="GO" id="GO:0006412">
    <property type="term" value="P:translation"/>
    <property type="evidence" value="ECO:0007669"/>
    <property type="project" value="UniProtKB-UniRule"/>
</dbReference>
<dbReference type="GO" id="GO:0000463">
    <property type="term" value="P:maturation of LSU-rRNA from tricistronic rRNA transcript (SSU-rRNA, 5.8S rRNA, LSU-rRNA)"/>
    <property type="evidence" value="ECO:0007669"/>
    <property type="project" value="TreeGrafter"/>
</dbReference>
<dbReference type="GO" id="GO:0003735">
    <property type="term" value="F:structural constituent of ribosome"/>
    <property type="evidence" value="ECO:0007669"/>
    <property type="project" value="UniProtKB-UniRule"/>
</dbReference>
<evidence type="ECO:0000313" key="7">
    <source>
        <dbReference type="Proteomes" id="UP000716004"/>
    </source>
</evidence>
<evidence type="ECO:0000256" key="4">
    <source>
        <dbReference type="HAMAP-Rule" id="MF_01371"/>
    </source>
</evidence>
<evidence type="ECO:0000256" key="2">
    <source>
        <dbReference type="ARBA" id="ARBA00022980"/>
    </source>
</evidence>
<dbReference type="GO" id="GO:0003723">
    <property type="term" value="F:RNA binding"/>
    <property type="evidence" value="ECO:0007669"/>
    <property type="project" value="TreeGrafter"/>
</dbReference>
<evidence type="ECO:0000256" key="1">
    <source>
        <dbReference type="ARBA" id="ARBA00007594"/>
    </source>
</evidence>
<dbReference type="PROSITE" id="PS00634">
    <property type="entry name" value="RIBOSOMAL_L30"/>
    <property type="match status" value="1"/>
</dbReference>
<dbReference type="InterPro" id="IPR039699">
    <property type="entry name" value="Ribosomal_uL30"/>
</dbReference>
<feature type="domain" description="Large ribosomal subunit protein uL30-like ferredoxin-like fold" evidence="5">
    <location>
        <begin position="3"/>
        <end position="53"/>
    </location>
</feature>
<comment type="similarity">
    <text evidence="1 4">Belongs to the universal ribosomal protein uL30 family.</text>
</comment>